<dbReference type="PANTHER" id="PTHR33840:SF1">
    <property type="entry name" value="TLE1 PHOSPHOLIPASE DOMAIN-CONTAINING PROTEIN"/>
    <property type="match status" value="1"/>
</dbReference>
<evidence type="ECO:0000259" key="1">
    <source>
        <dbReference type="Pfam" id="PF09994"/>
    </source>
</evidence>
<dbReference type="KEGG" id="amol:AMOL_0372"/>
<accession>A0AB33GKJ9</accession>
<keyword evidence="2" id="KW-0378">Hydrolase</keyword>
<dbReference type="Proteomes" id="UP000262712">
    <property type="component" value="Chromosome"/>
</dbReference>
<organism evidence="2 3">
    <name type="scientific">Malaciobacter molluscorum LMG 25693</name>
    <dbReference type="NCBI Taxonomy" id="870501"/>
    <lineage>
        <taxon>Bacteria</taxon>
        <taxon>Pseudomonadati</taxon>
        <taxon>Campylobacterota</taxon>
        <taxon>Epsilonproteobacteria</taxon>
        <taxon>Campylobacterales</taxon>
        <taxon>Arcobacteraceae</taxon>
        <taxon>Malaciobacter</taxon>
    </lineage>
</organism>
<dbReference type="GO" id="GO:0016787">
    <property type="term" value="F:hydrolase activity"/>
    <property type="evidence" value="ECO:0007669"/>
    <property type="project" value="UniProtKB-KW"/>
</dbReference>
<protein>
    <submittedName>
        <fullName evidence="2">Alpha/beta hydrolase domain-containing (DUF2235) protein</fullName>
    </submittedName>
</protein>
<gene>
    <name evidence="2" type="ORF">AMOL_0372</name>
</gene>
<proteinExistence type="predicted"/>
<feature type="domain" description="T6SS Phospholipase effector Tle1-like catalytic" evidence="1">
    <location>
        <begin position="372"/>
        <end position="663"/>
    </location>
</feature>
<dbReference type="Pfam" id="PF09994">
    <property type="entry name" value="T6SS_Tle1-like_cat"/>
    <property type="match status" value="1"/>
</dbReference>
<dbReference type="PANTHER" id="PTHR33840">
    <property type="match status" value="1"/>
</dbReference>
<reference evidence="2 3" key="1">
    <citation type="submission" date="2018-08" db="EMBL/GenBank/DDBJ databases">
        <title>Complete genome of the Arcobacter molluscorum type strain LMG 25693.</title>
        <authorList>
            <person name="Miller W.G."/>
            <person name="Yee E."/>
            <person name="Bono J.L."/>
        </authorList>
    </citation>
    <scope>NUCLEOTIDE SEQUENCE [LARGE SCALE GENOMIC DNA]</scope>
    <source>
        <strain evidence="2 3">CECT 7696</strain>
    </source>
</reference>
<dbReference type="InterPro" id="IPR018712">
    <property type="entry name" value="Tle1-like_cat"/>
</dbReference>
<evidence type="ECO:0000313" key="3">
    <source>
        <dbReference type="Proteomes" id="UP000262712"/>
    </source>
</evidence>
<evidence type="ECO:0000313" key="2">
    <source>
        <dbReference type="EMBL" id="AXX91388.1"/>
    </source>
</evidence>
<dbReference type="EMBL" id="CP032098">
    <property type="protein sequence ID" value="AXX91388.1"/>
    <property type="molecule type" value="Genomic_DNA"/>
</dbReference>
<name>A0AB33GKJ9_9BACT</name>
<dbReference type="AlphaFoldDB" id="A0AB33GKJ9"/>
<sequence length="861" mass="100663">MNNKNFIGEVYYNNDEFIIKESFSLVDSNEVYIDDERSRCAYMIISKSEAKNLCENLDDKQKVLNSIKDKYGKIVREAIKEEEKYKKTNKDSFLSSVNIDKKIVYLQSIPIRYGKKFESFLKSLKFYSACKNLENEKKQEDINSGVAYLNKSKNSCNNIIKEEINRFNKNIKDIDKQAYALIIVPYVYNKENNKMVLTIEENSDSVTLMPKTQVEYGVFFDGTNNNMYNVKFYQDYKDYITSQCEYIKNNYTKNRKFKEYQTSIDIITHHPDPENYPNIMNLVRNEIIDKITYFEPKSKIKDNYEDNNNASKDAKEVFKFLLEVRNTLKGEDSFVENMIEKIEGVDAVTGKEKEIKELIIKKILPSNSKSSSYTNGYTNVKRLYDHYEGKDSLEKNENAHKYDLKRFKVYAAGSGTVDPFENSSLDKDSIFGLGLGVGKTGIDAHILYICHKIATELRKEKINQINELVFDIFGFSRGATEARHFICSIQKEFELIKKEDEYLKYALNTKEKDIFSCFFPYQDGLYTKIENRVFFNPLRTDIKQIKRTISAGSRTATIYEENPYFGEDEISIDTISFRHANIVDTVTHYGVRQSDDWKDLRLEFDKNKIGSVFHLMAADEYRYNFEAYSIFKDKNKAILKEDGNLKEFIVPGAHADVGGGYENFGNIESVKVLEYYSGNNNKIKAWNNKYGWLENTDKLIKGTNSLYELKEDGIFYEKSRNYNQINTSGAYMCRTNISWEYELVILNLLHKIATDKDKKRKEEDRVPLKRNLDEKYKLSTLKQTKKLKDEDFDLLSDINKKIQAFEKIDDLKYKKLRKKFIHHSSDFNLVNKPSIKGNERATDEIYGKRVIYNLLGENINT</sequence>